<keyword evidence="1" id="KW-0472">Membrane</keyword>
<reference evidence="2 3" key="1">
    <citation type="submission" date="2020-08" db="EMBL/GenBank/DDBJ databases">
        <title>Genomic Encyclopedia of Type Strains, Phase IV (KMG-IV): sequencing the most valuable type-strain genomes for metagenomic binning, comparative biology and taxonomic classification.</title>
        <authorList>
            <person name="Goeker M."/>
        </authorList>
    </citation>
    <scope>NUCLEOTIDE SEQUENCE [LARGE SCALE GENOMIC DNA]</scope>
    <source>
        <strain evidence="2 3">DSM 103733</strain>
    </source>
</reference>
<evidence type="ECO:0000313" key="2">
    <source>
        <dbReference type="EMBL" id="MBB6146680.1"/>
    </source>
</evidence>
<gene>
    <name evidence="2" type="ORF">HNQ77_004659</name>
</gene>
<accession>A0A841JZV4</accession>
<dbReference type="AlphaFoldDB" id="A0A841JZV4"/>
<protein>
    <submittedName>
        <fullName evidence="2">Uncharacterized protein</fullName>
    </submittedName>
</protein>
<dbReference type="Proteomes" id="UP000538666">
    <property type="component" value="Unassembled WGS sequence"/>
</dbReference>
<dbReference type="EMBL" id="JACHEK010000010">
    <property type="protein sequence ID" value="MBB6146680.1"/>
    <property type="molecule type" value="Genomic_DNA"/>
</dbReference>
<keyword evidence="1" id="KW-1133">Transmembrane helix</keyword>
<feature type="transmembrane region" description="Helical" evidence="1">
    <location>
        <begin position="47"/>
        <end position="65"/>
    </location>
</feature>
<dbReference type="RefSeq" id="WP_050060300.1">
    <property type="nucleotide sequence ID" value="NZ_JACHEK010000010.1"/>
</dbReference>
<dbReference type="OrthoDB" id="122962at2"/>
<sequence>MREALSIWFFAGVLFFIYGVVITAEGIWELSHPLVHPPVLNSLHAPIWWGGLMFVAGLSYTIRFWPRKLR</sequence>
<evidence type="ECO:0000256" key="1">
    <source>
        <dbReference type="SAM" id="Phobius"/>
    </source>
</evidence>
<comment type="caution">
    <text evidence="2">The sequence shown here is derived from an EMBL/GenBank/DDBJ whole genome shotgun (WGS) entry which is preliminary data.</text>
</comment>
<proteinExistence type="predicted"/>
<feature type="transmembrane region" description="Helical" evidence="1">
    <location>
        <begin position="7"/>
        <end position="27"/>
    </location>
</feature>
<organism evidence="2 3">
    <name type="scientific">Silvibacterium bohemicum</name>
    <dbReference type="NCBI Taxonomy" id="1577686"/>
    <lineage>
        <taxon>Bacteria</taxon>
        <taxon>Pseudomonadati</taxon>
        <taxon>Acidobacteriota</taxon>
        <taxon>Terriglobia</taxon>
        <taxon>Terriglobales</taxon>
        <taxon>Acidobacteriaceae</taxon>
        <taxon>Silvibacterium</taxon>
    </lineage>
</organism>
<keyword evidence="3" id="KW-1185">Reference proteome</keyword>
<evidence type="ECO:0000313" key="3">
    <source>
        <dbReference type="Proteomes" id="UP000538666"/>
    </source>
</evidence>
<name>A0A841JZV4_9BACT</name>
<keyword evidence="1" id="KW-0812">Transmembrane</keyword>